<dbReference type="AlphaFoldDB" id="A0A0F9QWM5"/>
<reference evidence="1" key="1">
    <citation type="journal article" date="2015" name="Nature">
        <title>Complex archaea that bridge the gap between prokaryotes and eukaryotes.</title>
        <authorList>
            <person name="Spang A."/>
            <person name="Saw J.H."/>
            <person name="Jorgensen S.L."/>
            <person name="Zaremba-Niedzwiedzka K."/>
            <person name="Martijn J."/>
            <person name="Lind A.E."/>
            <person name="van Eijk R."/>
            <person name="Schleper C."/>
            <person name="Guy L."/>
            <person name="Ettema T.J."/>
        </authorList>
    </citation>
    <scope>NUCLEOTIDE SEQUENCE</scope>
</reference>
<organism evidence="1">
    <name type="scientific">marine sediment metagenome</name>
    <dbReference type="NCBI Taxonomy" id="412755"/>
    <lineage>
        <taxon>unclassified sequences</taxon>
        <taxon>metagenomes</taxon>
        <taxon>ecological metagenomes</taxon>
    </lineage>
</organism>
<protein>
    <submittedName>
        <fullName evidence="1">Uncharacterized protein</fullName>
    </submittedName>
</protein>
<proteinExistence type="predicted"/>
<accession>A0A0F9QWM5</accession>
<comment type="caution">
    <text evidence="1">The sequence shown here is derived from an EMBL/GenBank/DDBJ whole genome shotgun (WGS) entry which is preliminary data.</text>
</comment>
<name>A0A0F9QWM5_9ZZZZ</name>
<evidence type="ECO:0000313" key="1">
    <source>
        <dbReference type="EMBL" id="KKN09568.1"/>
    </source>
</evidence>
<gene>
    <name evidence="1" type="ORF">LCGC14_1045300</name>
</gene>
<dbReference type="EMBL" id="LAZR01004333">
    <property type="protein sequence ID" value="KKN09568.1"/>
    <property type="molecule type" value="Genomic_DNA"/>
</dbReference>
<sequence length="111" mass="11949">MADRPRTVWIGTDTPFILEAYTNERTGQLITGIVTGTCKIYDGTSNALIDTISLDELASEPGSYEVVIPDDQSDLVEGMPLRLQFDISGGAGLGYRIDARAVAIVKKDDGL</sequence>